<dbReference type="InterPro" id="IPR029058">
    <property type="entry name" value="AB_hydrolase_fold"/>
</dbReference>
<name>A0ABT5JHX1_RHOTP</name>
<dbReference type="Proteomes" id="UP001165652">
    <property type="component" value="Unassembled WGS sequence"/>
</dbReference>
<feature type="compositionally biased region" description="Pro residues" evidence="1">
    <location>
        <begin position="323"/>
        <end position="333"/>
    </location>
</feature>
<dbReference type="InterPro" id="IPR000073">
    <property type="entry name" value="AB_hydrolase_1"/>
</dbReference>
<dbReference type="EMBL" id="JAQQLI010000061">
    <property type="protein sequence ID" value="MDC7789127.1"/>
    <property type="molecule type" value="Genomic_DNA"/>
</dbReference>
<dbReference type="PRINTS" id="PR00111">
    <property type="entry name" value="ABHYDROLASE"/>
</dbReference>
<dbReference type="RefSeq" id="WP_272779957.1">
    <property type="nucleotide sequence ID" value="NZ_JAQQLI010000061.1"/>
</dbReference>
<dbReference type="InterPro" id="IPR050266">
    <property type="entry name" value="AB_hydrolase_sf"/>
</dbReference>
<evidence type="ECO:0000313" key="3">
    <source>
        <dbReference type="EMBL" id="MDC7789127.1"/>
    </source>
</evidence>
<feature type="domain" description="AB hydrolase-1" evidence="2">
    <location>
        <begin position="26"/>
        <end position="264"/>
    </location>
</feature>
<sequence length="333" mass="35856">MVAFHHLTVDADAGAAHVIAAGDGRPVVLLHGLGGLAEEIMAPLTELSATHRVLAVDRPGYGGSSPQPPDRMAPDAQAAWLAQVIDALDADRPVIVAHSFATAIALHYALACPDRVAGLVLLGPFCRPTPPEARPLLRMASMRRLGRPLRWALPQVAPLIAGPMLTATFAPDDVPAHMHRLPFATVAQPGAVLAMAAELLGFNDAMERAADRLHEIACPIVVIGGDGDRIAPFADHGEWLRERLPDCTMVRFRETGHMIHHVRPSAVAHAVDRVLRADRRVGDLHALRRGFATWTRALRPSGRRRDGTSESRPRSEPGAFDSNPPPPSRIART</sequence>
<organism evidence="3 4">
    <name type="scientific">Rhodoplanes tepidamans</name>
    <name type="common">Rhodoplanes cryptolactis</name>
    <dbReference type="NCBI Taxonomy" id="200616"/>
    <lineage>
        <taxon>Bacteria</taxon>
        <taxon>Pseudomonadati</taxon>
        <taxon>Pseudomonadota</taxon>
        <taxon>Alphaproteobacteria</taxon>
        <taxon>Hyphomicrobiales</taxon>
        <taxon>Nitrobacteraceae</taxon>
        <taxon>Rhodoplanes</taxon>
    </lineage>
</organism>
<comment type="caution">
    <text evidence="3">The sequence shown here is derived from an EMBL/GenBank/DDBJ whole genome shotgun (WGS) entry which is preliminary data.</text>
</comment>
<dbReference type="PRINTS" id="PR00412">
    <property type="entry name" value="EPOXHYDRLASE"/>
</dbReference>
<gene>
    <name evidence="3" type="ORF">PQJ73_25890</name>
</gene>
<feature type="region of interest" description="Disordered" evidence="1">
    <location>
        <begin position="298"/>
        <end position="333"/>
    </location>
</feature>
<evidence type="ECO:0000259" key="2">
    <source>
        <dbReference type="Pfam" id="PF00561"/>
    </source>
</evidence>
<accession>A0ABT5JHX1</accession>
<keyword evidence="4" id="KW-1185">Reference proteome</keyword>
<dbReference type="SUPFAM" id="SSF53474">
    <property type="entry name" value="alpha/beta-Hydrolases"/>
    <property type="match status" value="1"/>
</dbReference>
<proteinExistence type="predicted"/>
<reference evidence="3" key="1">
    <citation type="journal article" date="2023" name="Microbiol Resour">
        <title>Genome Sequences of Rhodoplanes serenus and Two Thermotolerant Strains, Rhodoplanes tepidamans and 'Rhodoplanes cryptolactis,' Further Refine the Genus.</title>
        <authorList>
            <person name="Rayyan A.A."/>
            <person name="Kyndt J.A."/>
        </authorList>
    </citation>
    <scope>NUCLEOTIDE SEQUENCE</scope>
    <source>
        <strain evidence="3">DSM 9987</strain>
    </source>
</reference>
<dbReference type="Pfam" id="PF00561">
    <property type="entry name" value="Abhydrolase_1"/>
    <property type="match status" value="1"/>
</dbReference>
<evidence type="ECO:0000313" key="4">
    <source>
        <dbReference type="Proteomes" id="UP001165652"/>
    </source>
</evidence>
<dbReference type="GO" id="GO:0016787">
    <property type="term" value="F:hydrolase activity"/>
    <property type="evidence" value="ECO:0007669"/>
    <property type="project" value="UniProtKB-KW"/>
</dbReference>
<keyword evidence="3" id="KW-0378">Hydrolase</keyword>
<reference evidence="3" key="2">
    <citation type="submission" date="2023-02" db="EMBL/GenBank/DDBJ databases">
        <authorList>
            <person name="Rayyan A."/>
            <person name="Meyer T."/>
            <person name="Kyndt J.A."/>
        </authorList>
    </citation>
    <scope>NUCLEOTIDE SEQUENCE</scope>
    <source>
        <strain evidence="3">DSM 9987</strain>
    </source>
</reference>
<dbReference type="Gene3D" id="3.40.50.1820">
    <property type="entry name" value="alpha/beta hydrolase"/>
    <property type="match status" value="1"/>
</dbReference>
<feature type="compositionally biased region" description="Basic and acidic residues" evidence="1">
    <location>
        <begin position="303"/>
        <end position="315"/>
    </location>
</feature>
<evidence type="ECO:0000256" key="1">
    <source>
        <dbReference type="SAM" id="MobiDB-lite"/>
    </source>
</evidence>
<dbReference type="InterPro" id="IPR000639">
    <property type="entry name" value="Epox_hydrolase-like"/>
</dbReference>
<dbReference type="PANTHER" id="PTHR43798:SF33">
    <property type="entry name" value="HYDROLASE, PUTATIVE (AFU_ORTHOLOGUE AFUA_2G14860)-RELATED"/>
    <property type="match status" value="1"/>
</dbReference>
<protein>
    <submittedName>
        <fullName evidence="3">Alpha/beta hydrolase</fullName>
    </submittedName>
</protein>
<dbReference type="PANTHER" id="PTHR43798">
    <property type="entry name" value="MONOACYLGLYCEROL LIPASE"/>
    <property type="match status" value="1"/>
</dbReference>